<accession>A0A2P2Q5K2</accession>
<organism evidence="1">
    <name type="scientific">Rhizophora mucronata</name>
    <name type="common">Asiatic mangrove</name>
    <dbReference type="NCBI Taxonomy" id="61149"/>
    <lineage>
        <taxon>Eukaryota</taxon>
        <taxon>Viridiplantae</taxon>
        <taxon>Streptophyta</taxon>
        <taxon>Embryophyta</taxon>
        <taxon>Tracheophyta</taxon>
        <taxon>Spermatophyta</taxon>
        <taxon>Magnoliopsida</taxon>
        <taxon>eudicotyledons</taxon>
        <taxon>Gunneridae</taxon>
        <taxon>Pentapetalae</taxon>
        <taxon>rosids</taxon>
        <taxon>fabids</taxon>
        <taxon>Malpighiales</taxon>
        <taxon>Rhizophoraceae</taxon>
        <taxon>Rhizophora</taxon>
    </lineage>
</organism>
<name>A0A2P2Q5K2_RHIMU</name>
<reference evidence="1" key="1">
    <citation type="submission" date="2018-02" db="EMBL/GenBank/DDBJ databases">
        <title>Rhizophora mucronata_Transcriptome.</title>
        <authorList>
            <person name="Meera S.P."/>
            <person name="Sreeshan A."/>
            <person name="Augustine A."/>
        </authorList>
    </citation>
    <scope>NUCLEOTIDE SEQUENCE</scope>
    <source>
        <tissue evidence="1">Leaf</tissue>
    </source>
</reference>
<dbReference type="AlphaFoldDB" id="A0A2P2Q5K2"/>
<sequence length="25" mass="2895">MLLINTEELSMSNNRIFLLNFSTGH</sequence>
<proteinExistence type="predicted"/>
<dbReference type="EMBL" id="GGEC01081781">
    <property type="protein sequence ID" value="MBX62265.1"/>
    <property type="molecule type" value="Transcribed_RNA"/>
</dbReference>
<evidence type="ECO:0000313" key="1">
    <source>
        <dbReference type="EMBL" id="MBX62265.1"/>
    </source>
</evidence>
<protein>
    <submittedName>
        <fullName evidence="1">Uncharacterized protein</fullName>
    </submittedName>
</protein>